<protein>
    <submittedName>
        <fullName evidence="1">Uncharacterized protein</fullName>
    </submittedName>
</protein>
<evidence type="ECO:0000313" key="2">
    <source>
        <dbReference type="Proteomes" id="UP001530400"/>
    </source>
</evidence>
<organism evidence="1 2">
    <name type="scientific">Cyclotella atomus</name>
    <dbReference type="NCBI Taxonomy" id="382360"/>
    <lineage>
        <taxon>Eukaryota</taxon>
        <taxon>Sar</taxon>
        <taxon>Stramenopiles</taxon>
        <taxon>Ochrophyta</taxon>
        <taxon>Bacillariophyta</taxon>
        <taxon>Coscinodiscophyceae</taxon>
        <taxon>Thalassiosirophycidae</taxon>
        <taxon>Stephanodiscales</taxon>
        <taxon>Stephanodiscaceae</taxon>
        <taxon>Cyclotella</taxon>
    </lineage>
</organism>
<dbReference type="Proteomes" id="UP001530400">
    <property type="component" value="Unassembled WGS sequence"/>
</dbReference>
<evidence type="ECO:0000313" key="1">
    <source>
        <dbReference type="EMBL" id="KAL3786803.1"/>
    </source>
</evidence>
<reference evidence="1 2" key="1">
    <citation type="submission" date="2024-10" db="EMBL/GenBank/DDBJ databases">
        <title>Updated reference genomes for cyclostephanoid diatoms.</title>
        <authorList>
            <person name="Roberts W.R."/>
            <person name="Alverson A.J."/>
        </authorList>
    </citation>
    <scope>NUCLEOTIDE SEQUENCE [LARGE SCALE GENOMIC DNA]</scope>
    <source>
        <strain evidence="1 2">AJA010-31</strain>
    </source>
</reference>
<sequence>MSEEKCMYCLECSPLSPTTQPFSSSTTGTATLISLGCACKGSIGHIHLYCKAKFARFKTFSPSSTPRTREYYWTNCEICSMPLTNLDAVIDLARERHLQCLYHRYDSNVEENDVSKDGFWKELTMSACFFATAVVKKCKNYHVVSGGGGDDDDGKVIEEAVPFWIESCTMMSSTIQLLQQLSESPRQVALLWSADMKFVDCLYYVFQMMLGKVWSLEQNETAYNRAVELVKRYNLRFGSLAMCMIEMKKFAEDISIKTGYKRDKDGGLVLTPDETIQFDQLKAKVVQEMKLANAAAGAERHYFTNQLSCQVEFVNFETYGKHAEKESSK</sequence>
<comment type="caution">
    <text evidence="1">The sequence shown here is derived from an EMBL/GenBank/DDBJ whole genome shotgun (WGS) entry which is preliminary data.</text>
</comment>
<dbReference type="InterPro" id="IPR013083">
    <property type="entry name" value="Znf_RING/FYVE/PHD"/>
</dbReference>
<accession>A0ABD3PFE6</accession>
<name>A0ABD3PFE6_9STRA</name>
<dbReference type="EMBL" id="JALLPJ020000635">
    <property type="protein sequence ID" value="KAL3786803.1"/>
    <property type="molecule type" value="Genomic_DNA"/>
</dbReference>
<dbReference type="Gene3D" id="3.30.40.10">
    <property type="entry name" value="Zinc/RING finger domain, C3HC4 (zinc finger)"/>
    <property type="match status" value="1"/>
</dbReference>
<keyword evidence="2" id="KW-1185">Reference proteome</keyword>
<gene>
    <name evidence="1" type="ORF">ACHAWO_011614</name>
</gene>
<dbReference type="AlphaFoldDB" id="A0ABD3PFE6"/>
<proteinExistence type="predicted"/>